<keyword evidence="4 6" id="KW-0862">Zinc</keyword>
<reference evidence="9 10" key="1">
    <citation type="submission" date="2013-08" db="EMBL/GenBank/DDBJ databases">
        <title>Intrasporangium oryzae NRRL B-24470.</title>
        <authorList>
            <person name="Liu H."/>
            <person name="Wang G."/>
        </authorList>
    </citation>
    <scope>NUCLEOTIDE SEQUENCE [LARGE SCALE GENOMIC DNA]</scope>
    <source>
        <strain evidence="9 10">NRRL B-24470</strain>
    </source>
</reference>
<dbReference type="EMBL" id="AWSA01000013">
    <property type="protein sequence ID" value="EWT02128.1"/>
    <property type="molecule type" value="Genomic_DNA"/>
</dbReference>
<evidence type="ECO:0000256" key="6">
    <source>
        <dbReference type="RuleBase" id="RU003983"/>
    </source>
</evidence>
<protein>
    <submittedName>
        <fullName evidence="9">Zn-dependent protease with chaperone function</fullName>
    </submittedName>
</protein>
<comment type="cofactor">
    <cofactor evidence="6">
        <name>Zn(2+)</name>
        <dbReference type="ChEBI" id="CHEBI:29105"/>
    </cofactor>
    <text evidence="6">Binds 1 zinc ion per subunit.</text>
</comment>
<dbReference type="Gene3D" id="3.30.2010.10">
    <property type="entry name" value="Metalloproteases ('zincins'), catalytic domain"/>
    <property type="match status" value="1"/>
</dbReference>
<evidence type="ECO:0000256" key="5">
    <source>
        <dbReference type="ARBA" id="ARBA00023049"/>
    </source>
</evidence>
<evidence type="ECO:0000259" key="8">
    <source>
        <dbReference type="Pfam" id="PF01435"/>
    </source>
</evidence>
<evidence type="ECO:0000256" key="3">
    <source>
        <dbReference type="ARBA" id="ARBA00022801"/>
    </source>
</evidence>
<evidence type="ECO:0000313" key="9">
    <source>
        <dbReference type="EMBL" id="EWT02128.1"/>
    </source>
</evidence>
<organism evidence="9 10">
    <name type="scientific">Intrasporangium oryzae NRRL B-24470</name>
    <dbReference type="NCBI Taxonomy" id="1386089"/>
    <lineage>
        <taxon>Bacteria</taxon>
        <taxon>Bacillati</taxon>
        <taxon>Actinomycetota</taxon>
        <taxon>Actinomycetes</taxon>
        <taxon>Micrococcales</taxon>
        <taxon>Intrasporangiaceae</taxon>
        <taxon>Intrasporangium</taxon>
    </lineage>
</organism>
<keyword evidence="7" id="KW-1133">Transmembrane helix</keyword>
<dbReference type="GO" id="GO:0004222">
    <property type="term" value="F:metalloendopeptidase activity"/>
    <property type="evidence" value="ECO:0007669"/>
    <property type="project" value="InterPro"/>
</dbReference>
<dbReference type="PATRIC" id="fig|1386089.3.peg.1523"/>
<dbReference type="CDD" id="cd07326">
    <property type="entry name" value="M56_BlaR1_MecR1_like"/>
    <property type="match status" value="1"/>
</dbReference>
<dbReference type="STRING" id="1386089.N865_00080"/>
<dbReference type="InterPro" id="IPR052173">
    <property type="entry name" value="Beta-lactam_resp_regulator"/>
</dbReference>
<keyword evidence="10" id="KW-1185">Reference proteome</keyword>
<keyword evidence="7" id="KW-0472">Membrane</keyword>
<keyword evidence="3 6" id="KW-0378">Hydrolase</keyword>
<dbReference type="InterPro" id="IPR001915">
    <property type="entry name" value="Peptidase_M48"/>
</dbReference>
<evidence type="ECO:0000313" key="10">
    <source>
        <dbReference type="Proteomes" id="UP000019489"/>
    </source>
</evidence>
<gene>
    <name evidence="9" type="ORF">N865_00080</name>
</gene>
<dbReference type="eggNOG" id="COG0501">
    <property type="taxonomic scope" value="Bacteria"/>
</dbReference>
<dbReference type="AlphaFoldDB" id="W9GBC6"/>
<dbReference type="OrthoDB" id="9785340at2"/>
<dbReference type="PANTHER" id="PTHR34978">
    <property type="entry name" value="POSSIBLE SENSOR-TRANSDUCER PROTEIN BLAR"/>
    <property type="match status" value="1"/>
</dbReference>
<name>W9GBC6_9MICO</name>
<dbReference type="GO" id="GO:0046872">
    <property type="term" value="F:metal ion binding"/>
    <property type="evidence" value="ECO:0007669"/>
    <property type="project" value="UniProtKB-KW"/>
</dbReference>
<feature type="domain" description="Peptidase M48" evidence="8">
    <location>
        <begin position="102"/>
        <end position="180"/>
    </location>
</feature>
<keyword evidence="1 6" id="KW-0645">Protease</keyword>
<feature type="transmembrane region" description="Helical" evidence="7">
    <location>
        <begin position="72"/>
        <end position="91"/>
    </location>
</feature>
<feature type="transmembrane region" description="Helical" evidence="7">
    <location>
        <begin position="271"/>
        <end position="293"/>
    </location>
</feature>
<comment type="caution">
    <text evidence="9">The sequence shown here is derived from an EMBL/GenBank/DDBJ whole genome shotgun (WGS) entry which is preliminary data.</text>
</comment>
<dbReference type="GO" id="GO:0006508">
    <property type="term" value="P:proteolysis"/>
    <property type="evidence" value="ECO:0007669"/>
    <property type="project" value="UniProtKB-KW"/>
</dbReference>
<feature type="transmembrane region" description="Helical" evidence="7">
    <location>
        <begin position="39"/>
        <end position="60"/>
    </location>
</feature>
<dbReference type="Pfam" id="PF01435">
    <property type="entry name" value="Peptidase_M48"/>
    <property type="match status" value="1"/>
</dbReference>
<sequence length="296" mass="31153">MAALAALILLAVALAWPVPRVMAGLTAFRRAPRPALVVWQATAVAAVLAALFAAPAAVPLFLDGSGPVDEQLIPVAVAALLSGIVAARLLLSGHRVGTNLRAVRRQHRELVDLLAVHGDTQVRVLEHPTPTAYCVPGIQRRVVLTQGTIDTLPGRELDAVLAHERAHLVARHDLVMEFFTVVHEAVPRFMRSSAALREVNLLIEVLADRAAVRETSAVLTGRAIVRMAGGPKPAGTMAIREAPSAARVRLGLLDDEARIAGMPPALVSVGMYAFALSLVAMPFALLVGALTGVTAS</sequence>
<evidence type="ECO:0000256" key="4">
    <source>
        <dbReference type="ARBA" id="ARBA00022833"/>
    </source>
</evidence>
<accession>W9GBC6</accession>
<dbReference type="RefSeq" id="WP_034803841.1">
    <property type="nucleotide sequence ID" value="NZ_AWSA01000013.1"/>
</dbReference>
<comment type="similarity">
    <text evidence="6">Belongs to the peptidase M48 family.</text>
</comment>
<evidence type="ECO:0000256" key="1">
    <source>
        <dbReference type="ARBA" id="ARBA00022670"/>
    </source>
</evidence>
<evidence type="ECO:0000256" key="2">
    <source>
        <dbReference type="ARBA" id="ARBA00022723"/>
    </source>
</evidence>
<keyword evidence="2" id="KW-0479">Metal-binding</keyword>
<dbReference type="PANTHER" id="PTHR34978:SF3">
    <property type="entry name" value="SLR0241 PROTEIN"/>
    <property type="match status" value="1"/>
</dbReference>
<keyword evidence="5 6" id="KW-0482">Metalloprotease</keyword>
<dbReference type="Proteomes" id="UP000019489">
    <property type="component" value="Unassembled WGS sequence"/>
</dbReference>
<keyword evidence="7" id="KW-0812">Transmembrane</keyword>
<proteinExistence type="inferred from homology"/>
<evidence type="ECO:0000256" key="7">
    <source>
        <dbReference type="SAM" id="Phobius"/>
    </source>
</evidence>